<sequence>MCQKGKRLTTKTNGDVYIIEIDMFIVYFKSILPRKEGKPNARRTIVRQTDSTVLSAAITVSTRKGTENRATDARAGAKGITMKCGRTSTSHTERSTLRHQIPISLTGPLILLLPPTVSDKRSTPAAGCRSALSAARVCHCFFGVHFPSSERQSVWISAREYHTYVIS</sequence>
<proteinExistence type="predicted"/>
<dbReference type="Proteomes" id="UP000800200">
    <property type="component" value="Unassembled WGS sequence"/>
</dbReference>
<reference evidence="1" key="1">
    <citation type="journal article" date="2020" name="Stud. Mycol.">
        <title>101 Dothideomycetes genomes: a test case for predicting lifestyles and emergence of pathogens.</title>
        <authorList>
            <person name="Haridas S."/>
            <person name="Albert R."/>
            <person name="Binder M."/>
            <person name="Bloem J."/>
            <person name="Labutti K."/>
            <person name="Salamov A."/>
            <person name="Andreopoulos B."/>
            <person name="Baker S."/>
            <person name="Barry K."/>
            <person name="Bills G."/>
            <person name="Bluhm B."/>
            <person name="Cannon C."/>
            <person name="Castanera R."/>
            <person name="Culley D."/>
            <person name="Daum C."/>
            <person name="Ezra D."/>
            <person name="Gonzalez J."/>
            <person name="Henrissat B."/>
            <person name="Kuo A."/>
            <person name="Liang C."/>
            <person name="Lipzen A."/>
            <person name="Lutzoni F."/>
            <person name="Magnuson J."/>
            <person name="Mondo S."/>
            <person name="Nolan M."/>
            <person name="Ohm R."/>
            <person name="Pangilinan J."/>
            <person name="Park H.-J."/>
            <person name="Ramirez L."/>
            <person name="Alfaro M."/>
            <person name="Sun H."/>
            <person name="Tritt A."/>
            <person name="Yoshinaga Y."/>
            <person name="Zwiers L.-H."/>
            <person name="Turgeon B."/>
            <person name="Goodwin S."/>
            <person name="Spatafora J."/>
            <person name="Crous P."/>
            <person name="Grigoriev I."/>
        </authorList>
    </citation>
    <scope>NUCLEOTIDE SEQUENCE</scope>
    <source>
        <strain evidence="1">CBS 207.26</strain>
    </source>
</reference>
<name>A0A6A6DG70_9PEZI</name>
<dbReference type="EMBL" id="ML994674">
    <property type="protein sequence ID" value="KAF2178494.1"/>
    <property type="molecule type" value="Genomic_DNA"/>
</dbReference>
<gene>
    <name evidence="1" type="ORF">K469DRAFT_327809</name>
</gene>
<organism evidence="1 2">
    <name type="scientific">Zopfia rhizophila CBS 207.26</name>
    <dbReference type="NCBI Taxonomy" id="1314779"/>
    <lineage>
        <taxon>Eukaryota</taxon>
        <taxon>Fungi</taxon>
        <taxon>Dikarya</taxon>
        <taxon>Ascomycota</taxon>
        <taxon>Pezizomycotina</taxon>
        <taxon>Dothideomycetes</taxon>
        <taxon>Dothideomycetes incertae sedis</taxon>
        <taxon>Zopfiaceae</taxon>
        <taxon>Zopfia</taxon>
    </lineage>
</organism>
<dbReference type="AlphaFoldDB" id="A0A6A6DG70"/>
<protein>
    <submittedName>
        <fullName evidence="1">Uncharacterized protein</fullName>
    </submittedName>
</protein>
<keyword evidence="2" id="KW-1185">Reference proteome</keyword>
<evidence type="ECO:0000313" key="2">
    <source>
        <dbReference type="Proteomes" id="UP000800200"/>
    </source>
</evidence>
<evidence type="ECO:0000313" key="1">
    <source>
        <dbReference type="EMBL" id="KAF2178494.1"/>
    </source>
</evidence>
<accession>A0A6A6DG70</accession>